<sequence length="143" mass="16166">MTQRFLAQAQSRLKPNPYCRRDRAINILLLGQTGVGKSTFINAFANYIVNDSLNDAANDEMQAIVPCSFSYTMHGTSGEDIEKMITIGEQDEHEQFSDTGHSNTQQCRSFVFPICDRNLRFIDTPGVGGTRSMNKMLKIFKKY</sequence>
<dbReference type="EMBL" id="CAJNOL010009364">
    <property type="protein sequence ID" value="CAF1642869.1"/>
    <property type="molecule type" value="Genomic_DNA"/>
</dbReference>
<dbReference type="PROSITE" id="PS00675">
    <property type="entry name" value="SIGMA54_INTERACT_1"/>
    <property type="match status" value="1"/>
</dbReference>
<dbReference type="SUPFAM" id="SSF52540">
    <property type="entry name" value="P-loop containing nucleoside triphosphate hydrolases"/>
    <property type="match status" value="1"/>
</dbReference>
<reference evidence="1" key="1">
    <citation type="submission" date="2021-02" db="EMBL/GenBank/DDBJ databases">
        <authorList>
            <person name="Nowell W R."/>
        </authorList>
    </citation>
    <scope>NUCLEOTIDE SEQUENCE</scope>
</reference>
<evidence type="ECO:0000313" key="4">
    <source>
        <dbReference type="Proteomes" id="UP000663870"/>
    </source>
</evidence>
<evidence type="ECO:0000313" key="1">
    <source>
        <dbReference type="EMBL" id="CAF1463791.1"/>
    </source>
</evidence>
<dbReference type="InterPro" id="IPR027417">
    <property type="entry name" value="P-loop_NTPase"/>
</dbReference>
<evidence type="ECO:0008006" key="5">
    <source>
        <dbReference type="Google" id="ProtNLM"/>
    </source>
</evidence>
<gene>
    <name evidence="2" type="ORF">JXQ802_LOCUS53458</name>
    <name evidence="1" type="ORF">PYM288_LOCUS37058</name>
</gene>
<proteinExistence type="predicted"/>
<dbReference type="Gene3D" id="3.40.50.300">
    <property type="entry name" value="P-loop containing nucleotide triphosphate hydrolases"/>
    <property type="match status" value="1"/>
</dbReference>
<dbReference type="InterPro" id="IPR025662">
    <property type="entry name" value="Sigma_54_int_dom_ATP-bd_1"/>
</dbReference>
<evidence type="ECO:0000313" key="3">
    <source>
        <dbReference type="Proteomes" id="UP000663854"/>
    </source>
</evidence>
<name>A0A815QKV3_9BILA</name>
<keyword evidence="4" id="KW-1185">Reference proteome</keyword>
<dbReference type="PANTHER" id="PTHR32046:SF11">
    <property type="entry name" value="IMMUNE-ASSOCIATED NUCLEOTIDE-BINDING PROTEIN 10-LIKE"/>
    <property type="match status" value="1"/>
</dbReference>
<accession>A0A815QKV3</accession>
<dbReference type="PANTHER" id="PTHR32046">
    <property type="entry name" value="G DOMAIN-CONTAINING PROTEIN"/>
    <property type="match status" value="1"/>
</dbReference>
<dbReference type="AlphaFoldDB" id="A0A815QKV3"/>
<comment type="caution">
    <text evidence="1">The sequence shown here is derived from an EMBL/GenBank/DDBJ whole genome shotgun (WGS) entry which is preliminary data.</text>
</comment>
<evidence type="ECO:0000313" key="2">
    <source>
        <dbReference type="EMBL" id="CAF1642869.1"/>
    </source>
</evidence>
<dbReference type="EMBL" id="CAJNOH010007696">
    <property type="protein sequence ID" value="CAF1463791.1"/>
    <property type="molecule type" value="Genomic_DNA"/>
</dbReference>
<dbReference type="Proteomes" id="UP000663854">
    <property type="component" value="Unassembled WGS sequence"/>
</dbReference>
<dbReference type="Proteomes" id="UP000663870">
    <property type="component" value="Unassembled WGS sequence"/>
</dbReference>
<protein>
    <recommendedName>
        <fullName evidence="5">G domain-containing protein</fullName>
    </recommendedName>
</protein>
<organism evidence="1 3">
    <name type="scientific">Rotaria sordida</name>
    <dbReference type="NCBI Taxonomy" id="392033"/>
    <lineage>
        <taxon>Eukaryota</taxon>
        <taxon>Metazoa</taxon>
        <taxon>Spiralia</taxon>
        <taxon>Gnathifera</taxon>
        <taxon>Rotifera</taxon>
        <taxon>Eurotatoria</taxon>
        <taxon>Bdelloidea</taxon>
        <taxon>Philodinida</taxon>
        <taxon>Philodinidae</taxon>
        <taxon>Rotaria</taxon>
    </lineage>
</organism>